<gene>
    <name evidence="1" type="ORF">Pan44_53050</name>
</gene>
<dbReference type="Gene3D" id="1.10.10.10">
    <property type="entry name" value="Winged helix-like DNA-binding domain superfamily/Winged helix DNA-binding domain"/>
    <property type="match status" value="1"/>
</dbReference>
<dbReference type="EMBL" id="CP036271">
    <property type="protein sequence ID" value="QDT57237.1"/>
    <property type="molecule type" value="Genomic_DNA"/>
</dbReference>
<dbReference type="NCBIfam" id="TIGR00738">
    <property type="entry name" value="rrf2_super"/>
    <property type="match status" value="1"/>
</dbReference>
<dbReference type="InterPro" id="IPR036388">
    <property type="entry name" value="WH-like_DNA-bd_sf"/>
</dbReference>
<dbReference type="InterPro" id="IPR000944">
    <property type="entry name" value="Tscrpt_reg_Rrf2"/>
</dbReference>
<evidence type="ECO:0000313" key="1">
    <source>
        <dbReference type="EMBL" id="QDT57237.1"/>
    </source>
</evidence>
<dbReference type="PROSITE" id="PS51197">
    <property type="entry name" value="HTH_RRF2_2"/>
    <property type="match status" value="1"/>
</dbReference>
<dbReference type="AlphaFoldDB" id="A0A517SMA2"/>
<dbReference type="InParanoid" id="A0A517SMA2"/>
<dbReference type="Pfam" id="PF02082">
    <property type="entry name" value="Rrf2"/>
    <property type="match status" value="1"/>
</dbReference>
<name>A0A517SMA2_9PLAN</name>
<organism evidence="1 2">
    <name type="scientific">Caulifigura coniformis</name>
    <dbReference type="NCBI Taxonomy" id="2527983"/>
    <lineage>
        <taxon>Bacteria</taxon>
        <taxon>Pseudomonadati</taxon>
        <taxon>Planctomycetota</taxon>
        <taxon>Planctomycetia</taxon>
        <taxon>Planctomycetales</taxon>
        <taxon>Planctomycetaceae</taxon>
        <taxon>Caulifigura</taxon>
    </lineage>
</organism>
<dbReference type="Proteomes" id="UP000315700">
    <property type="component" value="Chromosome"/>
</dbReference>
<dbReference type="KEGG" id="ccos:Pan44_53050"/>
<dbReference type="RefSeq" id="WP_145034606.1">
    <property type="nucleotide sequence ID" value="NZ_CP036271.1"/>
</dbReference>
<dbReference type="PROSITE" id="PS01332">
    <property type="entry name" value="HTH_RRF2_1"/>
    <property type="match status" value="1"/>
</dbReference>
<dbReference type="GO" id="GO:0003700">
    <property type="term" value="F:DNA-binding transcription factor activity"/>
    <property type="evidence" value="ECO:0007669"/>
    <property type="project" value="TreeGrafter"/>
</dbReference>
<keyword evidence="2" id="KW-1185">Reference proteome</keyword>
<evidence type="ECO:0000313" key="2">
    <source>
        <dbReference type="Proteomes" id="UP000315700"/>
    </source>
</evidence>
<reference evidence="1 2" key="1">
    <citation type="submission" date="2019-02" db="EMBL/GenBank/DDBJ databases">
        <title>Deep-cultivation of Planctomycetes and their phenomic and genomic characterization uncovers novel biology.</title>
        <authorList>
            <person name="Wiegand S."/>
            <person name="Jogler M."/>
            <person name="Boedeker C."/>
            <person name="Pinto D."/>
            <person name="Vollmers J."/>
            <person name="Rivas-Marin E."/>
            <person name="Kohn T."/>
            <person name="Peeters S.H."/>
            <person name="Heuer A."/>
            <person name="Rast P."/>
            <person name="Oberbeckmann S."/>
            <person name="Bunk B."/>
            <person name="Jeske O."/>
            <person name="Meyerdierks A."/>
            <person name="Storesund J.E."/>
            <person name="Kallscheuer N."/>
            <person name="Luecker S."/>
            <person name="Lage O.M."/>
            <person name="Pohl T."/>
            <person name="Merkel B.J."/>
            <person name="Hornburger P."/>
            <person name="Mueller R.-W."/>
            <person name="Bruemmer F."/>
            <person name="Labrenz M."/>
            <person name="Spormann A.M."/>
            <person name="Op den Camp H."/>
            <person name="Overmann J."/>
            <person name="Amann R."/>
            <person name="Jetten M.S.M."/>
            <person name="Mascher T."/>
            <person name="Medema M.H."/>
            <person name="Devos D.P."/>
            <person name="Kaster A.-K."/>
            <person name="Ovreas L."/>
            <person name="Rohde M."/>
            <person name="Galperin M.Y."/>
            <person name="Jogler C."/>
        </authorList>
    </citation>
    <scope>NUCLEOTIDE SEQUENCE [LARGE SCALE GENOMIC DNA]</scope>
    <source>
        <strain evidence="1 2">Pan44</strain>
    </source>
</reference>
<protein>
    <submittedName>
        <fullName evidence="1">Transcriptional repressor NsrR</fullName>
    </submittedName>
</protein>
<dbReference type="InterPro" id="IPR036390">
    <property type="entry name" value="WH_DNA-bd_sf"/>
</dbReference>
<dbReference type="InterPro" id="IPR030489">
    <property type="entry name" value="TR_Rrf2-type_CS"/>
</dbReference>
<dbReference type="PANTHER" id="PTHR33221:SF13">
    <property type="entry name" value="TRANSCRIPTIONAL REGULATOR-RELATED"/>
    <property type="match status" value="1"/>
</dbReference>
<dbReference type="GO" id="GO:0005829">
    <property type="term" value="C:cytosol"/>
    <property type="evidence" value="ECO:0007669"/>
    <property type="project" value="TreeGrafter"/>
</dbReference>
<accession>A0A517SMA2</accession>
<sequence>MLTQTVEYALRTVACLGQAYPDARTTPQIAEVTRVPRAYLSKVLQALVRGGIVKSQRGVGGGVQLLKTPEQLTILEVVNAVDPIQRIRTCPLGLAAHGVHLCPLHFRLDAAMASVEKAFAGTTLAEVLSEPTASVPLCPFPSVKPKRGKKEAV</sequence>
<dbReference type="SUPFAM" id="SSF46785">
    <property type="entry name" value="Winged helix' DNA-binding domain"/>
    <property type="match status" value="1"/>
</dbReference>
<proteinExistence type="predicted"/>
<dbReference type="OrthoDB" id="9800519at2"/>
<dbReference type="PANTHER" id="PTHR33221">
    <property type="entry name" value="WINGED HELIX-TURN-HELIX TRANSCRIPTIONAL REGULATOR, RRF2 FAMILY"/>
    <property type="match status" value="1"/>
</dbReference>